<evidence type="ECO:0000313" key="2">
    <source>
        <dbReference type="EMBL" id="KAJ8437735.1"/>
    </source>
</evidence>
<evidence type="ECO:0000313" key="3">
    <source>
        <dbReference type="Proteomes" id="UP001153076"/>
    </source>
</evidence>
<evidence type="ECO:0000256" key="1">
    <source>
        <dbReference type="SAM" id="MobiDB-lite"/>
    </source>
</evidence>
<dbReference type="AlphaFoldDB" id="A0A9Q1K6H0"/>
<name>A0A9Q1K6H0_9CARY</name>
<reference evidence="2" key="1">
    <citation type="submission" date="2022-04" db="EMBL/GenBank/DDBJ databases">
        <title>Carnegiea gigantea Genome sequencing and assembly v2.</title>
        <authorList>
            <person name="Copetti D."/>
            <person name="Sanderson M.J."/>
            <person name="Burquez A."/>
            <person name="Wojciechowski M.F."/>
        </authorList>
    </citation>
    <scope>NUCLEOTIDE SEQUENCE</scope>
    <source>
        <strain evidence="2">SGP5-SGP5p</strain>
        <tissue evidence="2">Aerial part</tissue>
    </source>
</reference>
<accession>A0A9Q1K6H0</accession>
<dbReference type="Proteomes" id="UP001153076">
    <property type="component" value="Unassembled WGS sequence"/>
</dbReference>
<sequence length="226" mass="25381">MVVSNATRAQSRRDKNPMVDVSEAHEVQDGSESSRATPHSVEKPPPKKEAYVAINALKNFMTTMIDALLQQVAERPWKQRVLWGHYLCLTMSPHGSVSPLHDGITLGCDVNVRSSAIIRARQALYKAQPDLALSITTYTPYATHSQCITCHTMWENTNGCTIAQYKKLKKALNELIDKGQIDRFLKRGQRAFRKDPTWPREEPQEVCTEIVATIAMGYAEGISHTM</sequence>
<organism evidence="2 3">
    <name type="scientific">Carnegiea gigantea</name>
    <dbReference type="NCBI Taxonomy" id="171969"/>
    <lineage>
        <taxon>Eukaryota</taxon>
        <taxon>Viridiplantae</taxon>
        <taxon>Streptophyta</taxon>
        <taxon>Embryophyta</taxon>
        <taxon>Tracheophyta</taxon>
        <taxon>Spermatophyta</taxon>
        <taxon>Magnoliopsida</taxon>
        <taxon>eudicotyledons</taxon>
        <taxon>Gunneridae</taxon>
        <taxon>Pentapetalae</taxon>
        <taxon>Caryophyllales</taxon>
        <taxon>Cactineae</taxon>
        <taxon>Cactaceae</taxon>
        <taxon>Cactoideae</taxon>
        <taxon>Echinocereeae</taxon>
        <taxon>Carnegiea</taxon>
    </lineage>
</organism>
<protein>
    <submittedName>
        <fullName evidence="2">Uncharacterized protein</fullName>
    </submittedName>
</protein>
<proteinExistence type="predicted"/>
<feature type="compositionally biased region" description="Basic and acidic residues" evidence="1">
    <location>
        <begin position="11"/>
        <end position="28"/>
    </location>
</feature>
<comment type="caution">
    <text evidence="2">The sequence shown here is derived from an EMBL/GenBank/DDBJ whole genome shotgun (WGS) entry which is preliminary data.</text>
</comment>
<feature type="region of interest" description="Disordered" evidence="1">
    <location>
        <begin position="1"/>
        <end position="47"/>
    </location>
</feature>
<gene>
    <name evidence="2" type="ORF">Cgig2_001082</name>
</gene>
<dbReference type="EMBL" id="JAKOGI010000283">
    <property type="protein sequence ID" value="KAJ8437735.1"/>
    <property type="molecule type" value="Genomic_DNA"/>
</dbReference>
<keyword evidence="3" id="KW-1185">Reference proteome</keyword>